<proteinExistence type="predicted"/>
<dbReference type="InterPro" id="IPR023214">
    <property type="entry name" value="HAD_sf"/>
</dbReference>
<evidence type="ECO:0000313" key="1">
    <source>
        <dbReference type="EMBL" id="EFU74813.1"/>
    </source>
</evidence>
<gene>
    <name evidence="1" type="ORF">HMPREF9088_0379</name>
</gene>
<dbReference type="InterPro" id="IPR011951">
    <property type="entry name" value="HAD-SF_hydro_IA_YjjG/PynA"/>
</dbReference>
<dbReference type="NCBIfam" id="TIGR02254">
    <property type="entry name" value="YjjG_YfnB"/>
    <property type="match status" value="1"/>
</dbReference>
<dbReference type="InterPro" id="IPR036412">
    <property type="entry name" value="HAD-like_sf"/>
</dbReference>
<dbReference type="Pfam" id="PF00702">
    <property type="entry name" value="Hydrolase"/>
    <property type="match status" value="1"/>
</dbReference>
<keyword evidence="2" id="KW-1185">Reference proteome</keyword>
<reference evidence="1 2" key="1">
    <citation type="submission" date="2010-12" db="EMBL/GenBank/DDBJ databases">
        <authorList>
            <person name="Muzny D."/>
            <person name="Qin X."/>
            <person name="Deng J."/>
            <person name="Jiang H."/>
            <person name="Liu Y."/>
            <person name="Qu J."/>
            <person name="Song X.-Z."/>
            <person name="Zhang L."/>
            <person name="Thornton R."/>
            <person name="Coyle M."/>
            <person name="Francisco L."/>
            <person name="Jackson L."/>
            <person name="Javaid M."/>
            <person name="Korchina V."/>
            <person name="Kovar C."/>
            <person name="Mata R."/>
            <person name="Mathew T."/>
            <person name="Ngo R."/>
            <person name="Nguyen L."/>
            <person name="Nguyen N."/>
            <person name="Okwuonu G."/>
            <person name="Ongeri F."/>
            <person name="Pham C."/>
            <person name="Simmons D."/>
            <person name="Wilczek-Boney K."/>
            <person name="Hale W."/>
            <person name="Jakkamsetti A."/>
            <person name="Pham P."/>
            <person name="Ruth R."/>
            <person name="San Lucas F."/>
            <person name="Warren J."/>
            <person name="Zhang J."/>
            <person name="Zhao Z."/>
            <person name="Zhou C."/>
            <person name="Zhu D."/>
            <person name="Lee S."/>
            <person name="Bess C."/>
            <person name="Blankenburg K."/>
            <person name="Forbes L."/>
            <person name="Fu Q."/>
            <person name="Gubbala S."/>
            <person name="Hirani K."/>
            <person name="Jayaseelan J.C."/>
            <person name="Lara F."/>
            <person name="Munidasa M."/>
            <person name="Palculict T."/>
            <person name="Patil S."/>
            <person name="Pu L.-L."/>
            <person name="Saada N."/>
            <person name="Tang L."/>
            <person name="Weissenberger G."/>
            <person name="Zhu Y."/>
            <person name="Hemphill L."/>
            <person name="Shang Y."/>
            <person name="Youmans B."/>
            <person name="Ayvaz T."/>
            <person name="Ross M."/>
            <person name="Santibanez J."/>
            <person name="Aqrawi P."/>
            <person name="Gross S."/>
            <person name="Joshi V."/>
            <person name="Fowler G."/>
            <person name="Nazareth L."/>
            <person name="Reid J."/>
            <person name="Worley K."/>
            <person name="Petrosino J."/>
            <person name="Highlander S."/>
            <person name="Gibbs R."/>
        </authorList>
    </citation>
    <scope>NUCLEOTIDE SEQUENCE [LARGE SCALE GENOMIC DNA]</scope>
    <source>
        <strain evidence="2">DSM 15952 / CCUG 50447 / LMG 22039 / TP 1.5</strain>
    </source>
</reference>
<dbReference type="RefSeq" id="WP_007207400.1">
    <property type="nucleotide sequence ID" value="NZ_GL622241.1"/>
</dbReference>
<protein>
    <submittedName>
        <fullName evidence="1">HAD hydrolase, TIGR02254 family</fullName>
    </submittedName>
</protein>
<dbReference type="AlphaFoldDB" id="E6LDD9"/>
<dbReference type="SUPFAM" id="SSF56784">
    <property type="entry name" value="HAD-like"/>
    <property type="match status" value="1"/>
</dbReference>
<dbReference type="OrthoDB" id="9802350at2"/>
<accession>E6LDD9</accession>
<dbReference type="InterPro" id="IPR023198">
    <property type="entry name" value="PGP-like_dom2"/>
</dbReference>
<dbReference type="Gene3D" id="1.10.150.240">
    <property type="entry name" value="Putative phosphatase, domain 2"/>
    <property type="match status" value="1"/>
</dbReference>
<dbReference type="InterPro" id="IPR052550">
    <property type="entry name" value="Pyrimidine_5'-ntase_YjjG"/>
</dbReference>
<dbReference type="EMBL" id="AEPV01000012">
    <property type="protein sequence ID" value="EFU74813.1"/>
    <property type="molecule type" value="Genomic_DNA"/>
</dbReference>
<dbReference type="InterPro" id="IPR006439">
    <property type="entry name" value="HAD-SF_hydro_IA"/>
</dbReference>
<dbReference type="GO" id="GO:0008253">
    <property type="term" value="F:5'-nucleotidase activity"/>
    <property type="evidence" value="ECO:0007669"/>
    <property type="project" value="InterPro"/>
</dbReference>
<organism evidence="1 2">
    <name type="scientific">Enterococcus italicus (strain DSM 15952 / CCUG 50447 / LMG 22039 / TP 1.5)</name>
    <dbReference type="NCBI Taxonomy" id="888064"/>
    <lineage>
        <taxon>Bacteria</taxon>
        <taxon>Bacillati</taxon>
        <taxon>Bacillota</taxon>
        <taxon>Bacilli</taxon>
        <taxon>Lactobacillales</taxon>
        <taxon>Enterococcaceae</taxon>
        <taxon>Enterococcus</taxon>
    </lineage>
</organism>
<dbReference type="PANTHER" id="PTHR47478">
    <property type="match status" value="1"/>
</dbReference>
<dbReference type="SFLD" id="SFLDS00003">
    <property type="entry name" value="Haloacid_Dehalogenase"/>
    <property type="match status" value="1"/>
</dbReference>
<dbReference type="eggNOG" id="COG1011">
    <property type="taxonomic scope" value="Bacteria"/>
</dbReference>
<dbReference type="PATRIC" id="fig|888064.11.peg.1758"/>
<dbReference type="PANTHER" id="PTHR47478:SF1">
    <property type="entry name" value="PYRIMIDINE 5'-NUCLEOTIDASE YJJG"/>
    <property type="match status" value="1"/>
</dbReference>
<evidence type="ECO:0000313" key="2">
    <source>
        <dbReference type="Proteomes" id="UP000010296"/>
    </source>
</evidence>
<sequence length="227" mass="25290">MNYTCYIFDLDDTLLDFKAGEEKGLRSVFSTFHKQPVPFEDWLTNYHEINQATWQQIEAGALAQPLLDTRFAKTFATFGQAIDGVAAEAHFRQVLDTNDAILPGSKELLASLADKGVKLIAGTNGKTATQYQRLAMTGFDRYFQHIVISGEIGHAKPSRAFFDHIFQLYPQYQPSDFIMIGDSLQSDIVGAKQAQIDSVWLTNQTTTSAIKPTYQVASLAELAEILL</sequence>
<keyword evidence="1" id="KW-0378">Hydrolase</keyword>
<dbReference type="HOGENOM" id="CLU_045011_8_1_9"/>
<dbReference type="NCBIfam" id="TIGR01549">
    <property type="entry name" value="HAD-SF-IA-v1"/>
    <property type="match status" value="1"/>
</dbReference>
<dbReference type="Gene3D" id="3.40.50.1000">
    <property type="entry name" value="HAD superfamily/HAD-like"/>
    <property type="match status" value="1"/>
</dbReference>
<dbReference type="SFLD" id="SFLDG01129">
    <property type="entry name" value="C1.5:_HAD__Beta-PGM__Phosphata"/>
    <property type="match status" value="1"/>
</dbReference>
<comment type="caution">
    <text evidence="1">The sequence shown here is derived from an EMBL/GenBank/DDBJ whole genome shotgun (WGS) entry which is preliminary data.</text>
</comment>
<dbReference type="STRING" id="888064.HMPREF9088_0379"/>
<dbReference type="Proteomes" id="UP000010296">
    <property type="component" value="Unassembled WGS sequence"/>
</dbReference>
<name>E6LDD9_ENTI1</name>